<comment type="caution">
    <text evidence="2">The sequence shown here is derived from an EMBL/GenBank/DDBJ whole genome shotgun (WGS) entry which is preliminary data.</text>
</comment>
<feature type="transmembrane region" description="Helical" evidence="1">
    <location>
        <begin position="226"/>
        <end position="250"/>
    </location>
</feature>
<keyword evidence="1" id="KW-0472">Membrane</keyword>
<feature type="transmembrane region" description="Helical" evidence="1">
    <location>
        <begin position="270"/>
        <end position="286"/>
    </location>
</feature>
<dbReference type="EMBL" id="JARSBN010000001">
    <property type="protein sequence ID" value="MDG4714494.1"/>
    <property type="molecule type" value="Genomic_DNA"/>
</dbReference>
<keyword evidence="1" id="KW-1133">Transmembrane helix</keyword>
<organism evidence="2 3">
    <name type="scientific">Winogradskyella marincola</name>
    <dbReference type="NCBI Taxonomy" id="3037795"/>
    <lineage>
        <taxon>Bacteria</taxon>
        <taxon>Pseudomonadati</taxon>
        <taxon>Bacteroidota</taxon>
        <taxon>Flavobacteriia</taxon>
        <taxon>Flavobacteriales</taxon>
        <taxon>Flavobacteriaceae</taxon>
        <taxon>Winogradskyella</taxon>
    </lineage>
</organism>
<feature type="transmembrane region" description="Helical" evidence="1">
    <location>
        <begin position="367"/>
        <end position="384"/>
    </location>
</feature>
<gene>
    <name evidence="2" type="ORF">P7122_01325</name>
</gene>
<feature type="transmembrane region" description="Helical" evidence="1">
    <location>
        <begin position="92"/>
        <end position="110"/>
    </location>
</feature>
<keyword evidence="3" id="KW-1185">Reference proteome</keyword>
<feature type="transmembrane region" description="Helical" evidence="1">
    <location>
        <begin position="168"/>
        <end position="186"/>
    </location>
</feature>
<feature type="transmembrane region" description="Helical" evidence="1">
    <location>
        <begin position="131"/>
        <end position="152"/>
    </location>
</feature>
<feature type="transmembrane region" description="Helical" evidence="1">
    <location>
        <begin position="337"/>
        <end position="355"/>
    </location>
</feature>
<keyword evidence="1" id="KW-0812">Transmembrane</keyword>
<protein>
    <submittedName>
        <fullName evidence="2">DUF4173 domain-containing protein</fullName>
    </submittedName>
</protein>
<name>A0ABT6FXZ9_9FLAO</name>
<sequence length="461" mass="52937">MKKIILFIAALIFSTLFYGKSIGLNLSLFSILTLVILIINNKENFKIKRTLIYSAMYLATGIAVFFHDSTLAIIANIVSFFTLIGLLSEHKASIYVNWLNGLYTTIAGFFHRNYTVNEATQTVESKKEIDYLHIVKIVIIPAAIVIVFIGLYQNGNPIFNELIEKIDFSFINIQWLLFAGLGYYLFANIHKPIEVEPATSQDLKTGNLLFKTKDFSIPVLKQENQLGIILIALLNVLIVIFLITDITFIITNEEVRGSVFSNQVHSGINALIASIVIAIIILLYVFRGNLNFYKENKTVKYLAFTWIILNAILVLSIAVKNSQYIYYFGLTYKRIGVLVYLILTLTGLITTLIKIDKTKNIWYLFRSNTKAAFVVLVIAAMVNWDYHITNYNFNYAKSMDINYLIDLSDNNTFLLKKNSESKTLNTDIQKRIQIKYENYCIELYTNSWQELQYNNFKLKLK</sequence>
<evidence type="ECO:0000313" key="3">
    <source>
        <dbReference type="Proteomes" id="UP001529085"/>
    </source>
</evidence>
<dbReference type="RefSeq" id="WP_278003977.1">
    <property type="nucleotide sequence ID" value="NZ_JARSBN010000001.1"/>
</dbReference>
<dbReference type="InterPro" id="IPR025291">
    <property type="entry name" value="DUF4153"/>
</dbReference>
<feature type="transmembrane region" description="Helical" evidence="1">
    <location>
        <begin position="57"/>
        <end position="86"/>
    </location>
</feature>
<evidence type="ECO:0000256" key="1">
    <source>
        <dbReference type="SAM" id="Phobius"/>
    </source>
</evidence>
<reference evidence="2 3" key="1">
    <citation type="submission" date="2023-03" db="EMBL/GenBank/DDBJ databases">
        <title>Strain YYF002 represents a novel species in the genus Winogradskyella isolated from seawater.</title>
        <authorList>
            <person name="Fu Z.-Y."/>
        </authorList>
    </citation>
    <scope>NUCLEOTIDE SEQUENCE [LARGE SCALE GENOMIC DNA]</scope>
    <source>
        <strain evidence="2 3">YYF002</strain>
    </source>
</reference>
<proteinExistence type="predicted"/>
<feature type="transmembrane region" description="Helical" evidence="1">
    <location>
        <begin position="298"/>
        <end position="317"/>
    </location>
</feature>
<evidence type="ECO:0000313" key="2">
    <source>
        <dbReference type="EMBL" id="MDG4714494.1"/>
    </source>
</evidence>
<accession>A0ABT6FXZ9</accession>
<dbReference type="Pfam" id="PF13687">
    <property type="entry name" value="DUF4153"/>
    <property type="match status" value="1"/>
</dbReference>
<dbReference type="Proteomes" id="UP001529085">
    <property type="component" value="Unassembled WGS sequence"/>
</dbReference>